<protein>
    <submittedName>
        <fullName evidence="1">Uncharacterized protein</fullName>
    </submittedName>
</protein>
<reference evidence="1 2" key="1">
    <citation type="submission" date="2016-10" db="EMBL/GenBank/DDBJ databases">
        <authorList>
            <person name="de Groot N.N."/>
        </authorList>
    </citation>
    <scope>NUCLEOTIDE SEQUENCE [LARGE SCALE GENOMIC DNA]</scope>
    <source>
        <strain evidence="1 2">DSM 6793</strain>
    </source>
</reference>
<dbReference type="EMBL" id="FOLE01000004">
    <property type="protein sequence ID" value="SFC28048.1"/>
    <property type="molecule type" value="Genomic_DNA"/>
</dbReference>
<accession>A0A1I1I1F0</accession>
<keyword evidence="2" id="KW-1185">Reference proteome</keyword>
<dbReference type="STRING" id="927664.SAMN05421780_104112"/>
<dbReference type="OrthoDB" id="2989458at2"/>
<dbReference type="RefSeq" id="WP_143083920.1">
    <property type="nucleotide sequence ID" value="NZ_FOLE01000004.1"/>
</dbReference>
<organism evidence="1 2">
    <name type="scientific">Flexibacter flexilis DSM 6793</name>
    <dbReference type="NCBI Taxonomy" id="927664"/>
    <lineage>
        <taxon>Bacteria</taxon>
        <taxon>Pseudomonadati</taxon>
        <taxon>Bacteroidota</taxon>
        <taxon>Cytophagia</taxon>
        <taxon>Cytophagales</taxon>
        <taxon>Flexibacteraceae</taxon>
        <taxon>Flexibacter</taxon>
    </lineage>
</organism>
<dbReference type="Proteomes" id="UP000199514">
    <property type="component" value="Unassembled WGS sequence"/>
</dbReference>
<dbReference type="AlphaFoldDB" id="A0A1I1I1F0"/>
<name>A0A1I1I1F0_9BACT</name>
<dbReference type="InterPro" id="IPR046732">
    <property type="entry name" value="DUF6624"/>
</dbReference>
<dbReference type="PROSITE" id="PS51257">
    <property type="entry name" value="PROKAR_LIPOPROTEIN"/>
    <property type="match status" value="1"/>
</dbReference>
<evidence type="ECO:0000313" key="1">
    <source>
        <dbReference type="EMBL" id="SFC28048.1"/>
    </source>
</evidence>
<proteinExistence type="predicted"/>
<evidence type="ECO:0000313" key="2">
    <source>
        <dbReference type="Proteomes" id="UP000199514"/>
    </source>
</evidence>
<gene>
    <name evidence="1" type="ORF">SAMN05421780_104112</name>
</gene>
<dbReference type="Pfam" id="PF20329">
    <property type="entry name" value="DUF6624"/>
    <property type="match status" value="1"/>
</dbReference>
<sequence>MRVFIGIVFVLATSCINGRKIAEPTQTVLRQELERMAQIDQIAASHPLLLPEPYKNYTEEQWTRYKDSVYAAHQKQLASYVRQYGFLGYNEVGQDGAKCFWLMVQHCDKFPAFQRQVLKSMRKEVKKGNANAENYAFLYDRVKVNAGQKQLFGTQVDYLVQTTGRAIPKFGISDILHLHKRRADYGLLPIREYLNQMTILHYEMNKSHYEKKGILTPDLYP</sequence>